<dbReference type="Gene3D" id="1.10.287.1060">
    <property type="entry name" value="ESAT-6-like"/>
    <property type="match status" value="1"/>
</dbReference>
<dbReference type="NCBIfam" id="TIGR01643">
    <property type="entry name" value="YD_repeat_2x"/>
    <property type="match status" value="1"/>
</dbReference>
<evidence type="ECO:0000313" key="3">
    <source>
        <dbReference type="Proteomes" id="UP001501570"/>
    </source>
</evidence>
<dbReference type="Gene3D" id="2.180.10.10">
    <property type="entry name" value="RHS repeat-associated core"/>
    <property type="match status" value="2"/>
</dbReference>
<dbReference type="InterPro" id="IPR036689">
    <property type="entry name" value="ESAT-6-like_sf"/>
</dbReference>
<gene>
    <name evidence="2" type="ORF">GCM10023322_55090</name>
</gene>
<dbReference type="Proteomes" id="UP001501570">
    <property type="component" value="Unassembled WGS sequence"/>
</dbReference>
<protein>
    <recommendedName>
        <fullName evidence="4">YD repeat-containing protein</fullName>
    </recommendedName>
</protein>
<evidence type="ECO:0000256" key="1">
    <source>
        <dbReference type="SAM" id="MobiDB-lite"/>
    </source>
</evidence>
<name>A0ABP9SAA8_9ACTN</name>
<dbReference type="Gene3D" id="2.60.450.20">
    <property type="match status" value="1"/>
</dbReference>
<keyword evidence="3" id="KW-1185">Reference proteome</keyword>
<accession>A0ABP9SAA8</accession>
<dbReference type="SUPFAM" id="SSF140453">
    <property type="entry name" value="EsxAB dimer-like"/>
    <property type="match status" value="1"/>
</dbReference>
<dbReference type="EMBL" id="BAABJQ010000019">
    <property type="protein sequence ID" value="GAA5193332.1"/>
    <property type="molecule type" value="Genomic_DNA"/>
</dbReference>
<comment type="caution">
    <text evidence="2">The sequence shown here is derived from an EMBL/GenBank/DDBJ whole genome shotgun (WGS) entry which is preliminary data.</text>
</comment>
<sequence length="665" mass="70467">MVSEIAVPRHPELEEPRPAGPLTPSVAARAPLPQSRTFVETMPDGTRVLYGADGLPIRQWNADGSIVSFDAQGNPVTETTADGTQQPPPQRNPPADPANLVTDRPDAQGRPMGVTFPDGTLARYEYQPDGSRVVRYSTGVVTTENGVGQLLTERLPDGTVYNGFDSQGRPISGTLPDGSAFQLRYTADGPVRQPPGTPATVDPGGQPVRQVTADGTVLDGFDGQGRPDSGVLPDGTRFTITYDAEGDSFQHFADGTTVEYSPGGKVLQQVTADGTTFDGFDAQGRPDSGTLPDGTRFTITYDAEGDSFQHFSGGSTVEYSPGGKVLRQVTADGTTFDGFDAQGRPTSGTLSDGSQFTITYDAEGDSFQHFSDGSTVKYSPGGKVLEQITADGTTFDGFDGQGRPDSGVLPDGTRFTITYDAQGDSFQHFADGTTVEYSPGGKVLQQVTADGTTFDGFDGQGRPTSGTLPDGTRFTITYDAEGDSFQHFADGTTVEYSPDGKVIKEITPDGTTFDGFDGQGRPTSGTLPDGTHVTITYDAEGDVFEHFSDGSTIEYDSHGRVIKTWTPDGTEITWAVDLPALDSAASAVAAEAAIIANNVASLKLVFNTVEGLWESPAGMSLPPLVNTFNMVTDGLVELLNDAVNRMRTAYQNYYDTESTNTGNLE</sequence>
<feature type="region of interest" description="Disordered" evidence="1">
    <location>
        <begin position="1"/>
        <end position="36"/>
    </location>
</feature>
<dbReference type="InterPro" id="IPR006530">
    <property type="entry name" value="YD"/>
</dbReference>
<dbReference type="InterPro" id="IPR047002">
    <property type="entry name" value="Tcp10_C_sf"/>
</dbReference>
<reference evidence="3" key="1">
    <citation type="journal article" date="2019" name="Int. J. Syst. Evol. Microbiol.">
        <title>The Global Catalogue of Microorganisms (GCM) 10K type strain sequencing project: providing services to taxonomists for standard genome sequencing and annotation.</title>
        <authorList>
            <consortium name="The Broad Institute Genomics Platform"/>
            <consortium name="The Broad Institute Genome Sequencing Center for Infectious Disease"/>
            <person name="Wu L."/>
            <person name="Ma J."/>
        </authorList>
    </citation>
    <scope>NUCLEOTIDE SEQUENCE [LARGE SCALE GENOMIC DNA]</scope>
    <source>
        <strain evidence="3">JCM 18304</strain>
    </source>
</reference>
<organism evidence="2 3">
    <name type="scientific">Rugosimonospora acidiphila</name>
    <dbReference type="NCBI Taxonomy" id="556531"/>
    <lineage>
        <taxon>Bacteria</taxon>
        <taxon>Bacillati</taxon>
        <taxon>Actinomycetota</taxon>
        <taxon>Actinomycetes</taxon>
        <taxon>Micromonosporales</taxon>
        <taxon>Micromonosporaceae</taxon>
        <taxon>Rugosimonospora</taxon>
    </lineage>
</organism>
<feature type="compositionally biased region" description="Polar residues" evidence="1">
    <location>
        <begin position="74"/>
        <end position="84"/>
    </location>
</feature>
<feature type="compositionally biased region" description="Basic and acidic residues" evidence="1">
    <location>
        <begin position="7"/>
        <end position="17"/>
    </location>
</feature>
<feature type="compositionally biased region" description="Pro residues" evidence="1">
    <location>
        <begin position="86"/>
        <end position="96"/>
    </location>
</feature>
<evidence type="ECO:0008006" key="4">
    <source>
        <dbReference type="Google" id="ProtNLM"/>
    </source>
</evidence>
<proteinExistence type="predicted"/>
<evidence type="ECO:0000313" key="2">
    <source>
        <dbReference type="EMBL" id="GAA5193332.1"/>
    </source>
</evidence>
<feature type="region of interest" description="Disordered" evidence="1">
    <location>
        <begin position="68"/>
        <end position="113"/>
    </location>
</feature>